<dbReference type="RefSeq" id="WP_021643977.1">
    <property type="nucleotide sequence ID" value="NZ_KE993058.1"/>
</dbReference>
<dbReference type="PATRIC" id="fig|1321819.3.peg.560"/>
<accession>U2CCL3</accession>
<evidence type="ECO:0000313" key="1">
    <source>
        <dbReference type="EMBL" id="ERI88219.1"/>
    </source>
</evidence>
<comment type="caution">
    <text evidence="1">The sequence shown here is derived from an EMBL/GenBank/DDBJ whole genome shotgun (WGS) entry which is preliminary data.</text>
</comment>
<dbReference type="Proteomes" id="UP000016496">
    <property type="component" value="Unassembled WGS sequence"/>
</dbReference>
<sequence>MKFFFTKQSKTACRSITLLLGLLLLGSCRSDLTRHAGDNASELERVLLYYKYVRWDSQKYEAAKFLIENMKFHYSQGQIVSNDSLLEAWRAETDSIYEAIVAGHTLNDFPWDSLRVRQKNRRAIIEAGTMPDVENDMTIRPDMETLTFKFLTDHIDHAFKVWRESKYTQNLTFDEFKEYILPYRSVKGYGFLETGQRYDDLFGKYIHRTDSDSIASTVAYYNRAINGLRDLNGKTHRKVLAGIYDLYSRDFHDCVDIASYGCNILRACGVPTVVEYNVSYREWAGRHYHCGVYNDSTDTWECFNPESSLPGNGKWSWEPTMNIHRITYGAQPDSPYFLHAEGEYVPSMMNNPCFKDVTALYKPTTTLTLPIDIDNNNQLAYLASYNFNTEGIIPVTWGIIDKEQHTVTFQNVLFDAIYFPIYYPTEKYQIFGEPFYVTESENEIKVCSLPEVDDSDEHWESLLLTRKFPRKENMIKVAEELVGARFLGANKKDFSDAMTLYEISEAPPPYFRDYAFTRKGRFQYYRFQASEEHPHANISMLEWITPSSYGYKNAMPPTPPHIFYPKDTILLQRENRLVKLLDDESWDKMKWKAEYDGKMHTAPGAYPNITLWLEKPQVVTRVRFAPLNADNGIRAGDEFELYYWYNGWQNVGTAKAKYEYVVFDHVPKKKFYWLRNKNNGKEELPFVIQDGQQKFIYHDILKPSTKAESNIAK</sequence>
<dbReference type="PANTHER" id="PTHR35532:SF5">
    <property type="entry name" value="CARBOHYDRATE-BINDING DOMAIN-CONTAINING PROTEIN"/>
    <property type="match status" value="1"/>
</dbReference>
<evidence type="ECO:0000313" key="2">
    <source>
        <dbReference type="Proteomes" id="UP000016496"/>
    </source>
</evidence>
<dbReference type="Gene3D" id="2.60.120.260">
    <property type="entry name" value="Galactose-binding domain-like"/>
    <property type="match status" value="1"/>
</dbReference>
<gene>
    <name evidence="1" type="ORF">HMPREF1981_00603</name>
</gene>
<dbReference type="HOGENOM" id="CLU_014876_0_0_10"/>
<protein>
    <recommendedName>
        <fullName evidence="3">Transglutaminase-like domain-containing protein</fullName>
    </recommendedName>
</protein>
<name>U2CCL3_9BACE</name>
<dbReference type="PANTHER" id="PTHR35532">
    <property type="entry name" value="SIMILAR TO POLYHYDROXYALKANOATE DEPOLYMERASE"/>
    <property type="match status" value="1"/>
</dbReference>
<proteinExistence type="predicted"/>
<dbReference type="PROSITE" id="PS51257">
    <property type="entry name" value="PROKAR_LIPOPROTEIN"/>
    <property type="match status" value="1"/>
</dbReference>
<dbReference type="EMBL" id="AWSV01000040">
    <property type="protein sequence ID" value="ERI88219.1"/>
    <property type="molecule type" value="Genomic_DNA"/>
</dbReference>
<dbReference type="OrthoDB" id="679512at2"/>
<organism evidence="1 2">
    <name type="scientific">Bacteroides pyogenes F0041</name>
    <dbReference type="NCBI Taxonomy" id="1321819"/>
    <lineage>
        <taxon>Bacteria</taxon>
        <taxon>Pseudomonadati</taxon>
        <taxon>Bacteroidota</taxon>
        <taxon>Bacteroidia</taxon>
        <taxon>Bacteroidales</taxon>
        <taxon>Bacteroidaceae</taxon>
        <taxon>Bacteroides</taxon>
    </lineage>
</organism>
<dbReference type="AlphaFoldDB" id="U2CCL3"/>
<reference evidence="1 2" key="1">
    <citation type="submission" date="2013-08" db="EMBL/GenBank/DDBJ databases">
        <authorList>
            <person name="Weinstock G."/>
            <person name="Sodergren E."/>
            <person name="Wylie T."/>
            <person name="Fulton L."/>
            <person name="Fulton R."/>
            <person name="Fronick C."/>
            <person name="O'Laughlin M."/>
            <person name="Godfrey J."/>
            <person name="Miner T."/>
            <person name="Herter B."/>
            <person name="Appelbaum E."/>
            <person name="Cordes M."/>
            <person name="Lek S."/>
            <person name="Wollam A."/>
            <person name="Pepin K.H."/>
            <person name="Palsikar V.B."/>
            <person name="Mitreva M."/>
            <person name="Wilson R.K."/>
        </authorList>
    </citation>
    <scope>NUCLEOTIDE SEQUENCE [LARGE SCALE GENOMIC DNA]</scope>
    <source>
        <strain evidence="1 2">F0041</strain>
    </source>
</reference>
<evidence type="ECO:0008006" key="3">
    <source>
        <dbReference type="Google" id="ProtNLM"/>
    </source>
</evidence>